<sequence>MPIFYLGTPPTRQYGSTSLPTTALAATVEPRPTRTPGKTKARAPIQLSFSVRIGRAKDVPLASRLNSGSSALQMGQMYK</sequence>
<dbReference type="EMBL" id="JAQQWK010000011">
    <property type="protein sequence ID" value="KAK8024375.1"/>
    <property type="molecule type" value="Genomic_DNA"/>
</dbReference>
<evidence type="ECO:0000313" key="1">
    <source>
        <dbReference type="EMBL" id="KAK8024375.1"/>
    </source>
</evidence>
<name>A0ABR1S2F9_9PEZI</name>
<dbReference type="Proteomes" id="UP001444661">
    <property type="component" value="Unassembled WGS sequence"/>
</dbReference>
<organism evidence="1 2">
    <name type="scientific">Apiospora rasikravindrae</name>
    <dbReference type="NCBI Taxonomy" id="990691"/>
    <lineage>
        <taxon>Eukaryota</taxon>
        <taxon>Fungi</taxon>
        <taxon>Dikarya</taxon>
        <taxon>Ascomycota</taxon>
        <taxon>Pezizomycotina</taxon>
        <taxon>Sordariomycetes</taxon>
        <taxon>Xylariomycetidae</taxon>
        <taxon>Amphisphaeriales</taxon>
        <taxon>Apiosporaceae</taxon>
        <taxon>Apiospora</taxon>
    </lineage>
</organism>
<keyword evidence="2" id="KW-1185">Reference proteome</keyword>
<comment type="caution">
    <text evidence="1">The sequence shown here is derived from an EMBL/GenBank/DDBJ whole genome shotgun (WGS) entry which is preliminary data.</text>
</comment>
<accession>A0ABR1S2F9</accession>
<gene>
    <name evidence="1" type="ORF">PG993_012441</name>
</gene>
<reference evidence="1 2" key="1">
    <citation type="submission" date="2023-01" db="EMBL/GenBank/DDBJ databases">
        <title>Analysis of 21 Apiospora genomes using comparative genomics revels a genus with tremendous synthesis potential of carbohydrate active enzymes and secondary metabolites.</title>
        <authorList>
            <person name="Sorensen T."/>
        </authorList>
    </citation>
    <scope>NUCLEOTIDE SEQUENCE [LARGE SCALE GENOMIC DNA]</scope>
    <source>
        <strain evidence="1 2">CBS 33761</strain>
    </source>
</reference>
<proteinExistence type="predicted"/>
<evidence type="ECO:0000313" key="2">
    <source>
        <dbReference type="Proteomes" id="UP001444661"/>
    </source>
</evidence>
<protein>
    <submittedName>
        <fullName evidence="1">Uncharacterized protein</fullName>
    </submittedName>
</protein>